<reference evidence="22 23" key="1">
    <citation type="journal article" date="2020" name="Nat. Food">
        <title>A phased Vanilla planifolia genome enables genetic improvement of flavour and production.</title>
        <authorList>
            <person name="Hasing T."/>
            <person name="Tang H."/>
            <person name="Brym M."/>
            <person name="Khazi F."/>
            <person name="Huang T."/>
            <person name="Chambers A.H."/>
        </authorList>
    </citation>
    <scope>NUCLEOTIDE SEQUENCE [LARGE SCALE GENOMIC DNA]</scope>
    <source>
        <tissue evidence="22">Leaf</tissue>
    </source>
</reference>
<dbReference type="Pfam" id="PF12799">
    <property type="entry name" value="LRR_4"/>
    <property type="match status" value="1"/>
</dbReference>
<dbReference type="PROSITE" id="PS50011">
    <property type="entry name" value="PROTEIN_KINASE_DOM"/>
    <property type="match status" value="1"/>
</dbReference>
<evidence type="ECO:0000256" key="11">
    <source>
        <dbReference type="ARBA" id="ARBA00022777"/>
    </source>
</evidence>
<evidence type="ECO:0000256" key="18">
    <source>
        <dbReference type="ARBA" id="ARBA00048977"/>
    </source>
</evidence>
<proteinExistence type="inferred from homology"/>
<keyword evidence="4" id="KW-0723">Serine/threonine-protein kinase</keyword>
<evidence type="ECO:0000256" key="20">
    <source>
        <dbReference type="SAM" id="Phobius"/>
    </source>
</evidence>
<sequence>MDIIVISKGEICKIIMWRGNGVSGNFNLGWRRGGGRRGVVVDQASPSRLRLEQSRLCRQRYFGAPLLVRATAIPTYTLFPSGFCFLYALFSLPCECRTRTIVLFLIFVLFLSTSVCSLVSGDMEWGKLIVQLAAVVLLCLRFPAVATLSSEGKALLAMKASFRNTANLLLDWNPTPVYGDDAKATASGVGDDHCAWRGVLCANLTYAVVSLNLSNLNLGGEISPAVGELKSLQSLDLKGNRLMGQIPDEIGDCVSLKYIDLSGNSLYGDIPFSISKLKQLEELNLKNNQLTGPIPSTLSQIPNLKTLDLAQNQLIGDIPRLIYWNEVLQYLGLRGNSLTGTLSPDMCQLTGLWYFDVRGNNLTGPIPDNIGNCTSFEILDISYNEITGKIPYNIGFLQVATLSLQGNRLTGKIPEVIGLMQALAVLDLSENELVGPIPSILGNLSYTGKLYLHGNKLTGPIPPELGNMSKLSYLQLNGNQLEGSIPAELGKLEDLFELNLANNKLEGPIPPNITSCSSLNQFNVHGNRLSGSIPLEFQKLDSLTYLNFSLNHFKGEIPVELGRIINLDNLDLSGNNFSGHIPHSIGDLEHLLVLNLSRNDLSSAVPDEFGSLRSVQVIDLSHNDLSGLIPEELGQLQNIEALILNDNNFHGGIPSQLTNCFSLITLDLSFNNLSGEIPTEKNFSRFPPESFLGNSLLCGSWPGSTCAFDDHVSKISISRATAICITLGFITLVLMIMVVVYKSNQTKFFIEGPFRMAQGSPNLVALHMDLAILTYEDIMITTENLSEKYIIGHGASSTVYKCNLKNSRPIAVKKLYSQYPHNLREFETELETIGSIRHRNLVSLHGYSLSPNGNLLFYEYMQNGSLWDLLHGPSKKVKLDWDTRLKIAVGAAQGLAYLHHDCNPRIIHRDVKSSNILLDENFEAHLSDFGIAKCIPLAKTHASTYVMGTIGYIDPEYARTSRLTEKSDVYSFGIVLLELLTGKKAVENESNLHQLIMSKADNDTVMEAVDTEVSVTCVDLGLVRKTFQLALLCTKRHPSDRPTMHEVSRVLVSLLPAPRPKPSSVPSKSADYVHVVGGDLVDDKSGGKPDDVQYHYSSSSDGPWFVKFGEVISKTSV</sequence>
<evidence type="ECO:0000256" key="8">
    <source>
        <dbReference type="ARBA" id="ARBA00022729"/>
    </source>
</evidence>
<dbReference type="PROSITE" id="PS51450">
    <property type="entry name" value="LRR"/>
    <property type="match status" value="1"/>
</dbReference>
<feature type="domain" description="Protein kinase" evidence="21">
    <location>
        <begin position="785"/>
        <end position="1055"/>
    </location>
</feature>
<evidence type="ECO:0000256" key="1">
    <source>
        <dbReference type="ARBA" id="ARBA00004251"/>
    </source>
</evidence>
<evidence type="ECO:0000256" key="19">
    <source>
        <dbReference type="PROSITE-ProRule" id="PRU10141"/>
    </source>
</evidence>
<dbReference type="EC" id="2.7.11.1" evidence="3"/>
<dbReference type="InterPro" id="IPR000719">
    <property type="entry name" value="Prot_kinase_dom"/>
</dbReference>
<keyword evidence="10 19" id="KW-0547">Nucleotide-binding</keyword>
<keyword evidence="8" id="KW-0732">Signal</keyword>
<dbReference type="InterPro" id="IPR003591">
    <property type="entry name" value="Leu-rich_rpt_typical-subtyp"/>
</dbReference>
<dbReference type="Pfam" id="PF13855">
    <property type="entry name" value="LRR_8"/>
    <property type="match status" value="1"/>
</dbReference>
<comment type="caution">
    <text evidence="22">The sequence shown here is derived from an EMBL/GenBank/DDBJ whole genome shotgun (WGS) entry which is preliminary data.</text>
</comment>
<keyword evidence="12 19" id="KW-0067">ATP-binding</keyword>
<dbReference type="Gene3D" id="3.30.200.20">
    <property type="entry name" value="Phosphorylase Kinase, domain 1"/>
    <property type="match status" value="1"/>
</dbReference>
<evidence type="ECO:0000256" key="3">
    <source>
        <dbReference type="ARBA" id="ARBA00012513"/>
    </source>
</evidence>
<dbReference type="CDD" id="cd14066">
    <property type="entry name" value="STKc_IRAK"/>
    <property type="match status" value="1"/>
</dbReference>
<keyword evidence="23" id="KW-1185">Reference proteome</keyword>
<dbReference type="GO" id="GO:0005524">
    <property type="term" value="F:ATP binding"/>
    <property type="evidence" value="ECO:0007669"/>
    <property type="project" value="UniProtKB-UniRule"/>
</dbReference>
<dbReference type="FunFam" id="1.10.510.10:FF:000290">
    <property type="entry name" value="LRR receptor-like serine/threonine-protein kinase ERECTA"/>
    <property type="match status" value="1"/>
</dbReference>
<keyword evidence="5" id="KW-0433">Leucine-rich repeat</keyword>
<evidence type="ECO:0000256" key="17">
    <source>
        <dbReference type="ARBA" id="ARBA00048659"/>
    </source>
</evidence>
<keyword evidence="9" id="KW-0677">Repeat</keyword>
<dbReference type="FunFam" id="3.30.200.20:FF:000288">
    <property type="entry name" value="LRR receptor-like serine/threonine-protein kinase ERECTA"/>
    <property type="match status" value="1"/>
</dbReference>
<evidence type="ECO:0000256" key="4">
    <source>
        <dbReference type="ARBA" id="ARBA00022527"/>
    </source>
</evidence>
<keyword evidence="7 20" id="KW-0812">Transmembrane</keyword>
<dbReference type="InterPro" id="IPR050647">
    <property type="entry name" value="Plant_LRR-RLKs"/>
</dbReference>
<dbReference type="InterPro" id="IPR008271">
    <property type="entry name" value="Ser/Thr_kinase_AS"/>
</dbReference>
<dbReference type="PROSITE" id="PS00108">
    <property type="entry name" value="PROTEIN_KINASE_ST"/>
    <property type="match status" value="1"/>
</dbReference>
<dbReference type="Proteomes" id="UP000636800">
    <property type="component" value="Chromosome 1"/>
</dbReference>
<evidence type="ECO:0000256" key="12">
    <source>
        <dbReference type="ARBA" id="ARBA00022840"/>
    </source>
</evidence>
<evidence type="ECO:0000256" key="5">
    <source>
        <dbReference type="ARBA" id="ARBA00022614"/>
    </source>
</evidence>
<keyword evidence="14 20" id="KW-0472">Membrane</keyword>
<dbReference type="AlphaFoldDB" id="A0A835RUW3"/>
<comment type="similarity">
    <text evidence="2">Belongs to the protein kinase superfamily. Ser/Thr protein kinase family.</text>
</comment>
<evidence type="ECO:0000313" key="23">
    <source>
        <dbReference type="Proteomes" id="UP000636800"/>
    </source>
</evidence>
<keyword evidence="11" id="KW-0418">Kinase</keyword>
<dbReference type="GO" id="GO:0005886">
    <property type="term" value="C:plasma membrane"/>
    <property type="evidence" value="ECO:0007669"/>
    <property type="project" value="UniProtKB-SubCell"/>
</dbReference>
<keyword evidence="13 20" id="KW-1133">Transmembrane helix</keyword>
<organism evidence="22 23">
    <name type="scientific">Vanilla planifolia</name>
    <name type="common">Vanilla</name>
    <dbReference type="NCBI Taxonomy" id="51239"/>
    <lineage>
        <taxon>Eukaryota</taxon>
        <taxon>Viridiplantae</taxon>
        <taxon>Streptophyta</taxon>
        <taxon>Embryophyta</taxon>
        <taxon>Tracheophyta</taxon>
        <taxon>Spermatophyta</taxon>
        <taxon>Magnoliopsida</taxon>
        <taxon>Liliopsida</taxon>
        <taxon>Asparagales</taxon>
        <taxon>Orchidaceae</taxon>
        <taxon>Vanilloideae</taxon>
        <taxon>Vanilleae</taxon>
        <taxon>Vanilla</taxon>
    </lineage>
</organism>
<dbReference type="SMART" id="SM00369">
    <property type="entry name" value="LRR_TYP"/>
    <property type="match status" value="7"/>
</dbReference>
<feature type="transmembrane region" description="Helical" evidence="20">
    <location>
        <begin position="66"/>
        <end position="89"/>
    </location>
</feature>
<dbReference type="GO" id="GO:0009553">
    <property type="term" value="P:embryo sac development"/>
    <property type="evidence" value="ECO:0007669"/>
    <property type="project" value="TreeGrafter"/>
</dbReference>
<dbReference type="InterPro" id="IPR011009">
    <property type="entry name" value="Kinase-like_dom_sf"/>
</dbReference>
<gene>
    <name evidence="22" type="ORF">HPP92_003295</name>
</gene>
<dbReference type="InterPro" id="IPR025875">
    <property type="entry name" value="Leu-rich_rpt_4"/>
</dbReference>
<evidence type="ECO:0000256" key="16">
    <source>
        <dbReference type="ARBA" id="ARBA00023180"/>
    </source>
</evidence>
<dbReference type="InterPro" id="IPR001611">
    <property type="entry name" value="Leu-rich_rpt"/>
</dbReference>
<dbReference type="PROSITE" id="PS00107">
    <property type="entry name" value="PROTEIN_KINASE_ATP"/>
    <property type="match status" value="1"/>
</dbReference>
<protein>
    <recommendedName>
        <fullName evidence="3">non-specific serine/threonine protein kinase</fullName>
        <ecNumber evidence="3">2.7.11.1</ecNumber>
    </recommendedName>
</protein>
<dbReference type="Pfam" id="PF00069">
    <property type="entry name" value="Pkinase"/>
    <property type="match status" value="1"/>
</dbReference>
<dbReference type="EMBL" id="JADCNL010000001">
    <property type="protein sequence ID" value="KAG0498604.1"/>
    <property type="molecule type" value="Genomic_DNA"/>
</dbReference>
<dbReference type="PANTHER" id="PTHR48056">
    <property type="entry name" value="LRR RECEPTOR-LIKE SERINE/THREONINE-PROTEIN KINASE-RELATED"/>
    <property type="match status" value="1"/>
</dbReference>
<accession>A0A835RUW3</accession>
<dbReference type="Gene3D" id="3.80.10.10">
    <property type="entry name" value="Ribonuclease Inhibitor"/>
    <property type="match status" value="3"/>
</dbReference>
<evidence type="ECO:0000256" key="9">
    <source>
        <dbReference type="ARBA" id="ARBA00022737"/>
    </source>
</evidence>
<dbReference type="PANTHER" id="PTHR48056:SF34">
    <property type="entry name" value="LRR RECEPTOR-LIKE SERINE_THREONINE-PROTEIN KINASE ERL1"/>
    <property type="match status" value="1"/>
</dbReference>
<comment type="subcellular location">
    <subcellularLocation>
        <location evidence="1">Cell membrane</location>
        <topology evidence="1">Single-pass type I membrane protein</topology>
    </subcellularLocation>
</comment>
<evidence type="ECO:0000256" key="6">
    <source>
        <dbReference type="ARBA" id="ARBA00022679"/>
    </source>
</evidence>
<dbReference type="SMART" id="SM00220">
    <property type="entry name" value="S_TKc"/>
    <property type="match status" value="1"/>
</dbReference>
<keyword evidence="15" id="KW-0675">Receptor</keyword>
<feature type="transmembrane region" description="Helical" evidence="20">
    <location>
        <begin position="720"/>
        <end position="741"/>
    </location>
</feature>
<dbReference type="Gene3D" id="1.10.510.10">
    <property type="entry name" value="Transferase(Phosphotransferase) domain 1"/>
    <property type="match status" value="1"/>
</dbReference>
<evidence type="ECO:0000256" key="15">
    <source>
        <dbReference type="ARBA" id="ARBA00023170"/>
    </source>
</evidence>
<comment type="catalytic activity">
    <reaction evidence="18">
        <text>L-seryl-[protein] + ATP = O-phospho-L-seryl-[protein] + ADP + H(+)</text>
        <dbReference type="Rhea" id="RHEA:17989"/>
        <dbReference type="Rhea" id="RHEA-COMP:9863"/>
        <dbReference type="Rhea" id="RHEA-COMP:11604"/>
        <dbReference type="ChEBI" id="CHEBI:15378"/>
        <dbReference type="ChEBI" id="CHEBI:29999"/>
        <dbReference type="ChEBI" id="CHEBI:30616"/>
        <dbReference type="ChEBI" id="CHEBI:83421"/>
        <dbReference type="ChEBI" id="CHEBI:456216"/>
        <dbReference type="EC" id="2.7.11.1"/>
    </reaction>
    <physiologicalReaction direction="left-to-right" evidence="18">
        <dbReference type="Rhea" id="RHEA:17990"/>
    </physiologicalReaction>
</comment>
<dbReference type="InterPro" id="IPR017441">
    <property type="entry name" value="Protein_kinase_ATP_BS"/>
</dbReference>
<feature type="binding site" evidence="19">
    <location>
        <position position="814"/>
    </location>
    <ligand>
        <name>ATP</name>
        <dbReference type="ChEBI" id="CHEBI:30616"/>
    </ligand>
</feature>
<dbReference type="GO" id="GO:0010103">
    <property type="term" value="P:stomatal complex morphogenesis"/>
    <property type="evidence" value="ECO:0007669"/>
    <property type="project" value="TreeGrafter"/>
</dbReference>
<dbReference type="GO" id="GO:0033612">
    <property type="term" value="F:receptor serine/threonine kinase binding"/>
    <property type="evidence" value="ECO:0007669"/>
    <property type="project" value="TreeGrafter"/>
</dbReference>
<dbReference type="OrthoDB" id="1917523at2759"/>
<dbReference type="SUPFAM" id="SSF52047">
    <property type="entry name" value="RNI-like"/>
    <property type="match status" value="1"/>
</dbReference>
<comment type="catalytic activity">
    <reaction evidence="17">
        <text>L-threonyl-[protein] + ATP = O-phospho-L-threonyl-[protein] + ADP + H(+)</text>
        <dbReference type="Rhea" id="RHEA:46608"/>
        <dbReference type="Rhea" id="RHEA-COMP:11060"/>
        <dbReference type="Rhea" id="RHEA-COMP:11605"/>
        <dbReference type="ChEBI" id="CHEBI:15378"/>
        <dbReference type="ChEBI" id="CHEBI:30013"/>
        <dbReference type="ChEBI" id="CHEBI:30616"/>
        <dbReference type="ChEBI" id="CHEBI:61977"/>
        <dbReference type="ChEBI" id="CHEBI:456216"/>
        <dbReference type="EC" id="2.7.11.1"/>
    </reaction>
    <physiologicalReaction direction="left-to-right" evidence="17">
        <dbReference type="Rhea" id="RHEA:46609"/>
    </physiologicalReaction>
</comment>
<feature type="transmembrane region" description="Helical" evidence="20">
    <location>
        <begin position="101"/>
        <end position="121"/>
    </location>
</feature>
<dbReference type="FunFam" id="3.80.10.10:FF:000107">
    <property type="entry name" value="LRR receptor-like serine/threonine-protein kinase ERL1"/>
    <property type="match status" value="1"/>
</dbReference>
<dbReference type="SUPFAM" id="SSF56112">
    <property type="entry name" value="Protein kinase-like (PK-like)"/>
    <property type="match status" value="1"/>
</dbReference>
<evidence type="ECO:0000259" key="21">
    <source>
        <dbReference type="PROSITE" id="PS50011"/>
    </source>
</evidence>
<evidence type="ECO:0000256" key="2">
    <source>
        <dbReference type="ARBA" id="ARBA00008684"/>
    </source>
</evidence>
<evidence type="ECO:0000256" key="10">
    <source>
        <dbReference type="ARBA" id="ARBA00022741"/>
    </source>
</evidence>
<evidence type="ECO:0000313" key="22">
    <source>
        <dbReference type="EMBL" id="KAG0498604.1"/>
    </source>
</evidence>
<keyword evidence="6" id="KW-0808">Transferase</keyword>
<evidence type="ECO:0000256" key="14">
    <source>
        <dbReference type="ARBA" id="ARBA00023136"/>
    </source>
</evidence>
<dbReference type="GO" id="GO:0004674">
    <property type="term" value="F:protein serine/threonine kinase activity"/>
    <property type="evidence" value="ECO:0007669"/>
    <property type="project" value="UniProtKB-KW"/>
</dbReference>
<dbReference type="Pfam" id="PF00560">
    <property type="entry name" value="LRR_1"/>
    <property type="match status" value="9"/>
</dbReference>
<dbReference type="FunFam" id="3.80.10.10:FF:000077">
    <property type="entry name" value="LRR receptor-like serine/threonine-protein kinase ERL1"/>
    <property type="match status" value="1"/>
</dbReference>
<feature type="transmembrane region" description="Helical" evidence="20">
    <location>
        <begin position="128"/>
        <end position="148"/>
    </location>
</feature>
<dbReference type="GO" id="GO:0048481">
    <property type="term" value="P:plant ovule development"/>
    <property type="evidence" value="ECO:0007669"/>
    <property type="project" value="TreeGrafter"/>
</dbReference>
<keyword evidence="16" id="KW-0325">Glycoprotein</keyword>
<evidence type="ECO:0000256" key="7">
    <source>
        <dbReference type="ARBA" id="ARBA00022692"/>
    </source>
</evidence>
<evidence type="ECO:0000256" key="13">
    <source>
        <dbReference type="ARBA" id="ARBA00022989"/>
    </source>
</evidence>
<dbReference type="FunFam" id="3.80.10.10:FF:000219">
    <property type="entry name" value="LRR receptor-like serine/threonine-protein kinase ERL1"/>
    <property type="match status" value="1"/>
</dbReference>
<dbReference type="SUPFAM" id="SSF52058">
    <property type="entry name" value="L domain-like"/>
    <property type="match status" value="1"/>
</dbReference>
<name>A0A835RUW3_VANPL</name>
<dbReference type="InterPro" id="IPR032675">
    <property type="entry name" value="LRR_dom_sf"/>
</dbReference>